<dbReference type="Proteomes" id="UP000218067">
    <property type="component" value="Chromosome"/>
</dbReference>
<evidence type="ECO:0000256" key="1">
    <source>
        <dbReference type="SAM" id="MobiDB-lite"/>
    </source>
</evidence>
<name>A0A1B4Y1X5_MYCUL</name>
<feature type="compositionally biased region" description="Gly residues" evidence="1">
    <location>
        <begin position="1"/>
        <end position="13"/>
    </location>
</feature>
<protein>
    <submittedName>
        <fullName evidence="2">Predicted transposase, ISL3 family</fullName>
    </submittedName>
</protein>
<dbReference type="AlphaFoldDB" id="A0A1B4Y1X5"/>
<feature type="region of interest" description="Disordered" evidence="1">
    <location>
        <begin position="1"/>
        <end position="23"/>
    </location>
</feature>
<gene>
    <name evidence="2" type="ORF">SHTP_1845</name>
</gene>
<proteinExistence type="predicted"/>
<evidence type="ECO:0000313" key="2">
    <source>
        <dbReference type="EMBL" id="BAV41060.1"/>
    </source>
</evidence>
<sequence>MLRGLVGWGSAGEGGKRKSGASGASADLALLEKLVADAGRDLFARVFDEPTPVVRAGPE</sequence>
<dbReference type="EMBL" id="AP017624">
    <property type="protein sequence ID" value="BAV41060.1"/>
    <property type="molecule type" value="Genomic_DNA"/>
</dbReference>
<organism evidence="2 3">
    <name type="scientific">Mycobacterium ulcerans subsp. shinshuense</name>
    <dbReference type="NCBI Taxonomy" id="1124626"/>
    <lineage>
        <taxon>Bacteria</taxon>
        <taxon>Bacillati</taxon>
        <taxon>Actinomycetota</taxon>
        <taxon>Actinomycetes</taxon>
        <taxon>Mycobacteriales</taxon>
        <taxon>Mycobacteriaceae</taxon>
        <taxon>Mycobacterium</taxon>
        <taxon>Mycobacterium ulcerans group</taxon>
    </lineage>
</organism>
<evidence type="ECO:0000313" key="3">
    <source>
        <dbReference type="Proteomes" id="UP000218067"/>
    </source>
</evidence>
<accession>A0A1B4Y1X5</accession>
<reference evidence="2 3" key="1">
    <citation type="submission" date="2016-08" db="EMBL/GenBank/DDBJ databases">
        <title>Complete genome sequence of Mycobacterium shinshuense, a subspecies of M. ulcerans.</title>
        <authorList>
            <person name="Yoshida M."/>
            <person name="Ogura Y."/>
            <person name="Hayashi T."/>
            <person name="Hoshino Y."/>
        </authorList>
    </citation>
    <scope>NUCLEOTIDE SEQUENCE [LARGE SCALE GENOMIC DNA]</scope>
    <source>
        <strain evidence="3">ATCC 33728</strain>
    </source>
</reference>